<dbReference type="Gene3D" id="2.40.110.10">
    <property type="entry name" value="Butyryl-CoA Dehydrogenase, subunit A, domain 2"/>
    <property type="match status" value="1"/>
</dbReference>
<dbReference type="PANTHER" id="PTHR42807:SF1">
    <property type="entry name" value="GLUTARYL-COA DEHYDROGENASE, MITOCHONDRIAL"/>
    <property type="match status" value="1"/>
</dbReference>
<dbReference type="Gene3D" id="1.10.540.10">
    <property type="entry name" value="Acyl-CoA dehydrogenase/oxidase, N-terminal domain"/>
    <property type="match status" value="1"/>
</dbReference>
<evidence type="ECO:0000256" key="6">
    <source>
        <dbReference type="ARBA" id="ARBA00023002"/>
    </source>
</evidence>
<dbReference type="SUPFAM" id="SSF56645">
    <property type="entry name" value="Acyl-CoA dehydrogenase NM domain-like"/>
    <property type="match status" value="1"/>
</dbReference>
<sequence length="386" mass="42281">MLPIDFYRIEDFLTDEEKVVQEAAARLVDKEILPVIADSFEEGKFLHGIVEKIADQGFLGACIDEKYGGAGIGEVAYGLMMHELERGDSGIRSFASVQHSLVAYPILLFGSEEQKKRWLPALVNGKKIGCFGLTEPDFGSDPAGMLTTARIDGDEFVLNGSKAWITNAPIADISVIWAKFDGTIRSFIVEGKPKGFEVIPTKHKFSMRASTTGSIFLHDVRIPKDNMLHGAKGLGSALKCLNHARYGIAWGVVGAATACFQEAREYAKTRIMFGKPIGSFQLVQEKLADMATGITAGQLIALQLGRLMERGKVMPEQVSLAKRHNVRMALSVARQARDLLGASGISVEYHTIRHMLNLESVFTYEGTDHIHTLILGQAITGIPAYR</sequence>
<dbReference type="GO" id="GO:0050660">
    <property type="term" value="F:flavin adenine dinucleotide binding"/>
    <property type="evidence" value="ECO:0007669"/>
    <property type="project" value="InterPro"/>
</dbReference>
<dbReference type="GO" id="GO:0004361">
    <property type="term" value="F:glutaryl-CoA dehydrogenase activity"/>
    <property type="evidence" value="ECO:0007669"/>
    <property type="project" value="TreeGrafter"/>
</dbReference>
<proteinExistence type="inferred from homology"/>
<dbReference type="PANTHER" id="PTHR42807">
    <property type="entry name" value="GLUTARYL-COA DEHYDROGENASE, MITOCHONDRIAL"/>
    <property type="match status" value="1"/>
</dbReference>
<dbReference type="InterPro" id="IPR037069">
    <property type="entry name" value="AcylCoA_DH/ox_N_sf"/>
</dbReference>
<dbReference type="EMBL" id="PCTL01000029">
    <property type="protein sequence ID" value="PIP73149.1"/>
    <property type="molecule type" value="Genomic_DNA"/>
</dbReference>
<evidence type="ECO:0000259" key="10">
    <source>
        <dbReference type="Pfam" id="PF02771"/>
    </source>
</evidence>
<dbReference type="InterPro" id="IPR046373">
    <property type="entry name" value="Acyl-CoA_Oxase/DH_mid-dom_sf"/>
</dbReference>
<feature type="domain" description="Acyl-CoA dehydrogenase/oxidase N-terminal" evidence="10">
    <location>
        <begin position="14"/>
        <end position="126"/>
    </location>
</feature>
<dbReference type="Proteomes" id="UP000230638">
    <property type="component" value="Unassembled WGS sequence"/>
</dbReference>
<name>A0A2H0CTX1_9BACT</name>
<comment type="cofactor">
    <cofactor evidence="1 7">
        <name>FAD</name>
        <dbReference type="ChEBI" id="CHEBI:57692"/>
    </cofactor>
</comment>
<gene>
    <name evidence="11" type="ORF">COW88_02950</name>
</gene>
<feature type="domain" description="Acyl-CoA oxidase/dehydrogenase middle" evidence="9">
    <location>
        <begin position="130"/>
        <end position="220"/>
    </location>
</feature>
<dbReference type="FunFam" id="1.10.540.10:FF:000026">
    <property type="entry name" value="Acyl-CoA dehydrogenase medium chain"/>
    <property type="match status" value="1"/>
</dbReference>
<evidence type="ECO:0000259" key="9">
    <source>
        <dbReference type="Pfam" id="PF02770"/>
    </source>
</evidence>
<evidence type="ECO:0000256" key="5">
    <source>
        <dbReference type="ARBA" id="ARBA00022946"/>
    </source>
</evidence>
<dbReference type="InterPro" id="IPR009100">
    <property type="entry name" value="AcylCoA_DH/oxidase_NM_dom_sf"/>
</dbReference>
<evidence type="ECO:0000256" key="1">
    <source>
        <dbReference type="ARBA" id="ARBA00001974"/>
    </source>
</evidence>
<keyword evidence="6 7" id="KW-0560">Oxidoreductase</keyword>
<evidence type="ECO:0000313" key="11">
    <source>
        <dbReference type="EMBL" id="PIP73149.1"/>
    </source>
</evidence>
<comment type="caution">
    <text evidence="11">The sequence shown here is derived from an EMBL/GenBank/DDBJ whole genome shotgun (WGS) entry which is preliminary data.</text>
</comment>
<accession>A0A2H0CTX1</accession>
<dbReference type="InterPro" id="IPR036250">
    <property type="entry name" value="AcylCo_DH-like_C"/>
</dbReference>
<evidence type="ECO:0000256" key="3">
    <source>
        <dbReference type="ARBA" id="ARBA00022630"/>
    </source>
</evidence>
<evidence type="ECO:0000313" key="12">
    <source>
        <dbReference type="Proteomes" id="UP000230638"/>
    </source>
</evidence>
<dbReference type="Pfam" id="PF02770">
    <property type="entry name" value="Acyl-CoA_dh_M"/>
    <property type="match status" value="1"/>
</dbReference>
<protein>
    <submittedName>
        <fullName evidence="11">Acyl-CoA dehydrogenase</fullName>
    </submittedName>
</protein>
<dbReference type="InterPro" id="IPR009075">
    <property type="entry name" value="AcylCo_DH/oxidase_C"/>
</dbReference>
<dbReference type="SUPFAM" id="SSF47203">
    <property type="entry name" value="Acyl-CoA dehydrogenase C-terminal domain-like"/>
    <property type="match status" value="1"/>
</dbReference>
<dbReference type="Gene3D" id="1.20.140.10">
    <property type="entry name" value="Butyryl-CoA Dehydrogenase, subunit A, domain 3"/>
    <property type="match status" value="1"/>
</dbReference>
<evidence type="ECO:0000256" key="2">
    <source>
        <dbReference type="ARBA" id="ARBA00009347"/>
    </source>
</evidence>
<reference evidence="11 12" key="1">
    <citation type="submission" date="2017-09" db="EMBL/GenBank/DDBJ databases">
        <title>Depth-based differentiation of microbial function through sediment-hosted aquifers and enrichment of novel symbionts in the deep terrestrial subsurface.</title>
        <authorList>
            <person name="Probst A.J."/>
            <person name="Ladd B."/>
            <person name="Jarett J.K."/>
            <person name="Geller-Mcgrath D.E."/>
            <person name="Sieber C.M."/>
            <person name="Emerson J.B."/>
            <person name="Anantharaman K."/>
            <person name="Thomas B.C."/>
            <person name="Malmstrom R."/>
            <person name="Stieglmeier M."/>
            <person name="Klingl A."/>
            <person name="Woyke T."/>
            <person name="Ryan C.M."/>
            <person name="Banfield J.F."/>
        </authorList>
    </citation>
    <scope>NUCLEOTIDE SEQUENCE [LARGE SCALE GENOMIC DNA]</scope>
    <source>
        <strain evidence="11">CG22_combo_CG10-13_8_21_14_all_47_15</strain>
    </source>
</reference>
<keyword evidence="3 7" id="KW-0285">Flavoprotein</keyword>
<dbReference type="InterPro" id="IPR006091">
    <property type="entry name" value="Acyl-CoA_Oxase/DH_mid-dom"/>
</dbReference>
<dbReference type="Pfam" id="PF00441">
    <property type="entry name" value="Acyl-CoA_dh_1"/>
    <property type="match status" value="1"/>
</dbReference>
<dbReference type="InterPro" id="IPR052033">
    <property type="entry name" value="Glutaryl-CoA_DH_mitochondrial"/>
</dbReference>
<organism evidence="11 12">
    <name type="scientific">Candidatus Lloydbacteria bacterium CG22_combo_CG10-13_8_21_14_all_47_15</name>
    <dbReference type="NCBI Taxonomy" id="1974635"/>
    <lineage>
        <taxon>Bacteria</taxon>
        <taxon>Candidatus Lloydiibacteriota</taxon>
    </lineage>
</organism>
<feature type="domain" description="Acyl-CoA dehydrogenase/oxidase C-terminal" evidence="8">
    <location>
        <begin position="232"/>
        <end position="379"/>
    </location>
</feature>
<comment type="similarity">
    <text evidence="2 7">Belongs to the acyl-CoA dehydrogenase family.</text>
</comment>
<keyword evidence="5" id="KW-0809">Transit peptide</keyword>
<keyword evidence="4 7" id="KW-0274">FAD</keyword>
<evidence type="ECO:0000259" key="8">
    <source>
        <dbReference type="Pfam" id="PF00441"/>
    </source>
</evidence>
<dbReference type="AlphaFoldDB" id="A0A2H0CTX1"/>
<dbReference type="GO" id="GO:0033539">
    <property type="term" value="P:fatty acid beta-oxidation using acyl-CoA dehydrogenase"/>
    <property type="evidence" value="ECO:0007669"/>
    <property type="project" value="TreeGrafter"/>
</dbReference>
<evidence type="ECO:0000256" key="4">
    <source>
        <dbReference type="ARBA" id="ARBA00022827"/>
    </source>
</evidence>
<dbReference type="InterPro" id="IPR013786">
    <property type="entry name" value="AcylCoA_DH/ox_N"/>
</dbReference>
<dbReference type="Pfam" id="PF02771">
    <property type="entry name" value="Acyl-CoA_dh_N"/>
    <property type="match status" value="1"/>
</dbReference>
<dbReference type="GO" id="GO:0000062">
    <property type="term" value="F:fatty-acyl-CoA binding"/>
    <property type="evidence" value="ECO:0007669"/>
    <property type="project" value="TreeGrafter"/>
</dbReference>
<dbReference type="GO" id="GO:0046949">
    <property type="term" value="P:fatty-acyl-CoA biosynthetic process"/>
    <property type="evidence" value="ECO:0007669"/>
    <property type="project" value="TreeGrafter"/>
</dbReference>
<evidence type="ECO:0000256" key="7">
    <source>
        <dbReference type="RuleBase" id="RU362125"/>
    </source>
</evidence>